<accession>A0A1Y5I4R9</accession>
<gene>
    <name evidence="8" type="ORF">BE221DRAFT_63897</name>
</gene>
<proteinExistence type="inferred from homology"/>
<evidence type="ECO:0000256" key="7">
    <source>
        <dbReference type="RuleBase" id="RU361210"/>
    </source>
</evidence>
<comment type="similarity">
    <text evidence="3 7">Belongs to the PTPA-type PPIase family.</text>
</comment>
<dbReference type="InterPro" id="IPR037218">
    <property type="entry name" value="PTPA_sf"/>
</dbReference>
<dbReference type="EC" id="5.2.1.8" evidence="7"/>
<evidence type="ECO:0000256" key="1">
    <source>
        <dbReference type="ARBA" id="ARBA00000971"/>
    </source>
</evidence>
<dbReference type="GO" id="GO:0007052">
    <property type="term" value="P:mitotic spindle organization"/>
    <property type="evidence" value="ECO:0007669"/>
    <property type="project" value="TreeGrafter"/>
</dbReference>
<feature type="non-terminal residue" evidence="8">
    <location>
        <position position="1"/>
    </location>
</feature>
<dbReference type="GO" id="GO:0005737">
    <property type="term" value="C:cytoplasm"/>
    <property type="evidence" value="ECO:0007669"/>
    <property type="project" value="UniProtKB-SubCell"/>
</dbReference>
<organism evidence="8">
    <name type="scientific">Ostreococcus tauri</name>
    <name type="common">Marine green alga</name>
    <dbReference type="NCBI Taxonomy" id="70448"/>
    <lineage>
        <taxon>Eukaryota</taxon>
        <taxon>Viridiplantae</taxon>
        <taxon>Chlorophyta</taxon>
        <taxon>Mamiellophyceae</taxon>
        <taxon>Mamiellales</taxon>
        <taxon>Bathycoccaceae</taxon>
        <taxon>Ostreococcus</taxon>
    </lineage>
</organism>
<dbReference type="AlphaFoldDB" id="A0A1Y5I4R9"/>
<dbReference type="Gene3D" id="1.20.120.1150">
    <property type="match status" value="1"/>
</dbReference>
<comment type="function">
    <text evidence="7">PPIases accelerate the folding of proteins. It catalyzes the cis-trans isomerization of proline imidic peptide bonds in oligopeptides.</text>
</comment>
<evidence type="ECO:0000256" key="4">
    <source>
        <dbReference type="ARBA" id="ARBA00022490"/>
    </source>
</evidence>
<dbReference type="SUPFAM" id="SSF140984">
    <property type="entry name" value="PTPA-like"/>
    <property type="match status" value="1"/>
</dbReference>
<evidence type="ECO:0000256" key="6">
    <source>
        <dbReference type="ARBA" id="ARBA00023235"/>
    </source>
</evidence>
<sequence length="118" mass="13448">LEPAGSRGSWGLDDYFFIPFYWGSAQLSTQDDLSPKSVCDEYLLRTNVDSYMYFASVQFVHQVKGSPLSLTAPILYDITTVPTWSKINSGLLKMYQAEYLSKLPMIQHFLFGSLLDFK</sequence>
<evidence type="ECO:0000256" key="3">
    <source>
        <dbReference type="ARBA" id="ARBA00011019"/>
    </source>
</evidence>
<dbReference type="InterPro" id="IPR043170">
    <property type="entry name" value="PTPA_C_lid"/>
</dbReference>
<keyword evidence="4 7" id="KW-0963">Cytoplasm</keyword>
<dbReference type="EMBL" id="KZ155839">
    <property type="protein sequence ID" value="OUS42095.1"/>
    <property type="molecule type" value="Genomic_DNA"/>
</dbReference>
<comment type="catalytic activity">
    <reaction evidence="1 7">
        <text>[protein]-peptidylproline (omega=180) = [protein]-peptidylproline (omega=0)</text>
        <dbReference type="Rhea" id="RHEA:16237"/>
        <dbReference type="Rhea" id="RHEA-COMP:10747"/>
        <dbReference type="Rhea" id="RHEA-COMP:10748"/>
        <dbReference type="ChEBI" id="CHEBI:83833"/>
        <dbReference type="ChEBI" id="CHEBI:83834"/>
        <dbReference type="EC" id="5.2.1.8"/>
    </reaction>
</comment>
<evidence type="ECO:0000256" key="5">
    <source>
        <dbReference type="ARBA" id="ARBA00023110"/>
    </source>
</evidence>
<dbReference type="GO" id="GO:0000159">
    <property type="term" value="C:protein phosphatase type 2A complex"/>
    <property type="evidence" value="ECO:0007669"/>
    <property type="project" value="TreeGrafter"/>
</dbReference>
<evidence type="ECO:0000256" key="2">
    <source>
        <dbReference type="ARBA" id="ARBA00004496"/>
    </source>
</evidence>
<dbReference type="GO" id="GO:0003755">
    <property type="term" value="F:peptidyl-prolyl cis-trans isomerase activity"/>
    <property type="evidence" value="ECO:0007669"/>
    <property type="project" value="UniProtKB-KW"/>
</dbReference>
<dbReference type="Proteomes" id="UP000195557">
    <property type="component" value="Unassembled WGS sequence"/>
</dbReference>
<evidence type="ECO:0000313" key="8">
    <source>
        <dbReference type="EMBL" id="OUS42095.1"/>
    </source>
</evidence>
<dbReference type="PANTHER" id="PTHR10012:SF0">
    <property type="entry name" value="SERINE_THREONINE-PROTEIN PHOSPHATASE 2A ACTIVATOR"/>
    <property type="match status" value="1"/>
</dbReference>
<dbReference type="Pfam" id="PF03095">
    <property type="entry name" value="PTPA"/>
    <property type="match status" value="1"/>
</dbReference>
<dbReference type="GO" id="GO:0008160">
    <property type="term" value="F:protein tyrosine phosphatase activator activity"/>
    <property type="evidence" value="ECO:0007669"/>
    <property type="project" value="TreeGrafter"/>
</dbReference>
<dbReference type="PANTHER" id="PTHR10012">
    <property type="entry name" value="SERINE/THREONINE-PROTEIN PHOSPHATASE 2A REGULATORY SUBUNIT B"/>
    <property type="match status" value="1"/>
</dbReference>
<dbReference type="GO" id="GO:0005634">
    <property type="term" value="C:nucleus"/>
    <property type="evidence" value="ECO:0007669"/>
    <property type="project" value="TreeGrafter"/>
</dbReference>
<keyword evidence="6 7" id="KW-0413">Isomerase</keyword>
<comment type="subcellular location">
    <subcellularLocation>
        <location evidence="2 7">Cytoplasm</location>
    </subcellularLocation>
</comment>
<dbReference type="FunFam" id="1.20.120.1150:FF:000002">
    <property type="entry name" value="Serine/threonine-protein phosphatase 2A activator"/>
    <property type="match status" value="1"/>
</dbReference>
<dbReference type="InterPro" id="IPR004327">
    <property type="entry name" value="Phstyr_phstse_ac"/>
</dbReference>
<protein>
    <recommendedName>
        <fullName evidence="7">Serine/threonine-protein phosphatase 2A activator</fullName>
        <ecNumber evidence="7">5.2.1.8</ecNumber>
    </recommendedName>
    <alternativeName>
        <fullName evidence="7">Phosphotyrosyl phosphatase activator</fullName>
    </alternativeName>
</protein>
<reference evidence="8" key="1">
    <citation type="submission" date="2017-04" db="EMBL/GenBank/DDBJ databases">
        <title>Population genomics of picophytoplankton unveils novel chromosome hypervariability.</title>
        <authorList>
            <consortium name="DOE Joint Genome Institute"/>
            <person name="Blanc-Mathieu R."/>
            <person name="Krasovec M."/>
            <person name="Hebrard M."/>
            <person name="Yau S."/>
            <person name="Desgranges E."/>
            <person name="Martin J."/>
            <person name="Schackwitz W."/>
            <person name="Kuo A."/>
            <person name="Salin G."/>
            <person name="Donnadieu C."/>
            <person name="Desdevises Y."/>
            <person name="Sanchez-Ferandin S."/>
            <person name="Moreau H."/>
            <person name="Rivals E."/>
            <person name="Grigoriev I.V."/>
            <person name="Grimsley N."/>
            <person name="Eyre-Walker A."/>
            <person name="Piganeau G."/>
        </authorList>
    </citation>
    <scope>NUCLEOTIDE SEQUENCE [LARGE SCALE GENOMIC DNA]</scope>
    <source>
        <strain evidence="8">RCC 1115</strain>
    </source>
</reference>
<name>A0A1Y5I4R9_OSTTA</name>
<keyword evidence="5 7" id="KW-0697">Rotamase</keyword>